<comment type="caution">
    <text evidence="2">The sequence shown here is derived from an EMBL/GenBank/DDBJ whole genome shotgun (WGS) entry which is preliminary data.</text>
</comment>
<dbReference type="InterPro" id="IPR016064">
    <property type="entry name" value="NAD/diacylglycerol_kinase_sf"/>
</dbReference>
<dbReference type="SUPFAM" id="SSF111331">
    <property type="entry name" value="NAD kinase/diacylglycerol kinase-like"/>
    <property type="match status" value="1"/>
</dbReference>
<proteinExistence type="predicted"/>
<dbReference type="Pfam" id="PF00781">
    <property type="entry name" value="DAGK_cat"/>
    <property type="match status" value="1"/>
</dbReference>
<evidence type="ECO:0000313" key="3">
    <source>
        <dbReference type="Proteomes" id="UP000708298"/>
    </source>
</evidence>
<dbReference type="InterPro" id="IPR017438">
    <property type="entry name" value="ATP-NAD_kinase_N"/>
</dbReference>
<evidence type="ECO:0000313" key="2">
    <source>
        <dbReference type="EMBL" id="MCB8875184.1"/>
    </source>
</evidence>
<dbReference type="EMBL" id="JAESVB010000003">
    <property type="protein sequence ID" value="MCB8875184.1"/>
    <property type="molecule type" value="Genomic_DNA"/>
</dbReference>
<dbReference type="AlphaFoldDB" id="A0A963YR63"/>
<evidence type="ECO:0000259" key="1">
    <source>
        <dbReference type="PROSITE" id="PS50146"/>
    </source>
</evidence>
<keyword evidence="3" id="KW-1185">Reference proteome</keyword>
<reference evidence="2" key="2">
    <citation type="submission" date="2021-01" db="EMBL/GenBank/DDBJ databases">
        <authorList>
            <person name="Mieszkin S."/>
            <person name="Pouder E."/>
            <person name="Alain K."/>
        </authorList>
    </citation>
    <scope>NUCLEOTIDE SEQUENCE</scope>
    <source>
        <strain evidence="2">HW T2.11</strain>
    </source>
</reference>
<accession>A0A963YR63</accession>
<organism evidence="2 3">
    <name type="scientific">Acidisoma silvae</name>
    <dbReference type="NCBI Taxonomy" id="2802396"/>
    <lineage>
        <taxon>Bacteria</taxon>
        <taxon>Pseudomonadati</taxon>
        <taxon>Pseudomonadota</taxon>
        <taxon>Alphaproteobacteria</taxon>
        <taxon>Acetobacterales</taxon>
        <taxon>Acidocellaceae</taxon>
        <taxon>Acidisoma</taxon>
    </lineage>
</organism>
<dbReference type="RefSeq" id="WP_227320854.1">
    <property type="nucleotide sequence ID" value="NZ_JAESVB010000003.1"/>
</dbReference>
<gene>
    <name evidence="2" type="ORF">ASILVAE211_08340</name>
</gene>
<dbReference type="GO" id="GO:0016301">
    <property type="term" value="F:kinase activity"/>
    <property type="evidence" value="ECO:0007669"/>
    <property type="project" value="InterPro"/>
</dbReference>
<dbReference type="PROSITE" id="PS50146">
    <property type="entry name" value="DAGK"/>
    <property type="match status" value="1"/>
</dbReference>
<reference evidence="2" key="1">
    <citation type="journal article" date="2021" name="Microorganisms">
        <title>Acidisoma silvae sp. nov. and Acidisomacellulosilytica sp. nov., Two Acidophilic Bacteria Isolated from Decaying Wood, Hydrolyzing Cellulose and Producing Poly-3-hydroxybutyrate.</title>
        <authorList>
            <person name="Mieszkin S."/>
            <person name="Pouder E."/>
            <person name="Uroz S."/>
            <person name="Simon-Colin C."/>
            <person name="Alain K."/>
        </authorList>
    </citation>
    <scope>NUCLEOTIDE SEQUENCE</scope>
    <source>
        <strain evidence="2">HW T2.11</strain>
    </source>
</reference>
<dbReference type="InterPro" id="IPR001206">
    <property type="entry name" value="Diacylglycerol_kinase_cat_dom"/>
</dbReference>
<name>A0A963YR63_9PROT</name>
<dbReference type="Proteomes" id="UP000708298">
    <property type="component" value="Unassembled WGS sequence"/>
</dbReference>
<feature type="domain" description="DAGKc" evidence="1">
    <location>
        <begin position="1"/>
        <end position="131"/>
    </location>
</feature>
<protein>
    <recommendedName>
        <fullName evidence="1">DAGKc domain-containing protein</fullName>
    </recommendedName>
</protein>
<dbReference type="Gene3D" id="3.40.50.10330">
    <property type="entry name" value="Probable inorganic polyphosphate/atp-NAD kinase, domain 1"/>
    <property type="match status" value="1"/>
</dbReference>
<sequence length="311" mass="32980">MIINPRSHANKTKPADFSEVLARYPEVQAASPDGLPELQATLTHFAADGVTLLIVCGGDGTLRDVVSALPQSYPGQMPEIAILSAGNTNLAARVLGSAGSDSAALEKLLAAAAANQLTRKVCPLLQVSWPEEPARAPVRGFLFGAASFTEVKRVANAAVHRSGLRHGMEVAVTVTVTALRAILGRDPAIKKGWPMTLTVGDRPAVDGQRMLVMATTLDSLMLGLWPFWGKGQGGIRWLDIDASPRRLAAGLTNMLMHRPKPWMLRGGYRSGRGNSLRLLLTQPFILDGEAFEPRAGGVLLSTAASVTVVAP</sequence>